<dbReference type="InterPro" id="IPR021421">
    <property type="entry name" value="DUF3071"/>
</dbReference>
<sequence>MRELNPIGRDQDQLLLVSSDGERFSVAIDETLKKTIKENRLPDLSGEELSPREIQDAVRGGATVAELAESSGGSVEVIERFAHPVLEELAHMVDLAKSIRVELPADRFNDVEKKAFGDVVEGKLLQGGATKPRWSARRGDNSVWEIVVEFDQSGDTGSATWTFDPRKYLLTPETANAASLSTPSSNLDSPLSANPRASQDEVESQTSVVTADKLEAFRKRREQTEAVTPIPEATEVFTEVEAEVTLIEYSIEEDPQDELEGVGEESQVSSEQPAPESKKSRPPMPSWDEIVRGTQSDDGEVF</sequence>
<organism evidence="4">
    <name type="scientific">freshwater metagenome</name>
    <dbReference type="NCBI Taxonomy" id="449393"/>
    <lineage>
        <taxon>unclassified sequences</taxon>
        <taxon>metagenomes</taxon>
        <taxon>ecological metagenomes</taxon>
    </lineage>
</organism>
<reference evidence="4" key="1">
    <citation type="submission" date="2020-05" db="EMBL/GenBank/DDBJ databases">
        <authorList>
            <person name="Chiriac C."/>
            <person name="Salcher M."/>
            <person name="Ghai R."/>
            <person name="Kavagutti S V."/>
        </authorList>
    </citation>
    <scope>NUCLEOTIDE SEQUENCE</scope>
</reference>
<evidence type="ECO:0000313" key="4">
    <source>
        <dbReference type="EMBL" id="CAB4605309.1"/>
    </source>
</evidence>
<evidence type="ECO:0000259" key="2">
    <source>
        <dbReference type="Pfam" id="PF11268"/>
    </source>
</evidence>
<feature type="region of interest" description="Disordered" evidence="1">
    <location>
        <begin position="248"/>
        <end position="302"/>
    </location>
</feature>
<dbReference type="Pfam" id="PF11268">
    <property type="entry name" value="DUF3071"/>
    <property type="match status" value="1"/>
</dbReference>
<feature type="region of interest" description="Disordered" evidence="1">
    <location>
        <begin position="178"/>
        <end position="208"/>
    </location>
</feature>
<feature type="compositionally biased region" description="Acidic residues" evidence="1">
    <location>
        <begin position="250"/>
        <end position="263"/>
    </location>
</feature>
<accession>A0A6J6H0B6</accession>
<dbReference type="AlphaFoldDB" id="A0A6J6H0B6"/>
<dbReference type="NCBIfam" id="NF040712">
    <property type="entry name" value="SepH"/>
    <property type="match status" value="1"/>
</dbReference>
<feature type="compositionally biased region" description="Polar residues" evidence="1">
    <location>
        <begin position="178"/>
        <end position="197"/>
    </location>
</feature>
<dbReference type="EMBL" id="CAEZUR010000027">
    <property type="protein sequence ID" value="CAB4605309.1"/>
    <property type="molecule type" value="Genomic_DNA"/>
</dbReference>
<protein>
    <submittedName>
        <fullName evidence="4">Unannotated protein</fullName>
    </submittedName>
</protein>
<feature type="domain" description="DUF3071" evidence="2">
    <location>
        <begin position="1"/>
        <end position="163"/>
    </location>
</feature>
<dbReference type="InterPro" id="IPR047682">
    <property type="entry name" value="SepH-like"/>
</dbReference>
<evidence type="ECO:0000256" key="1">
    <source>
        <dbReference type="SAM" id="MobiDB-lite"/>
    </source>
</evidence>
<evidence type="ECO:0000313" key="3">
    <source>
        <dbReference type="EMBL" id="CAB4533272.1"/>
    </source>
</evidence>
<dbReference type="EMBL" id="CAEZSN010000002">
    <property type="protein sequence ID" value="CAB4533272.1"/>
    <property type="molecule type" value="Genomic_DNA"/>
</dbReference>
<proteinExistence type="predicted"/>
<gene>
    <name evidence="3" type="ORF">UFOPK1433_00037</name>
    <name evidence="4" type="ORF">UFOPK1843_00462</name>
</gene>
<name>A0A6J6H0B6_9ZZZZ</name>